<dbReference type="PROSITE" id="PS50878">
    <property type="entry name" value="RT_POL"/>
    <property type="match status" value="1"/>
</dbReference>
<dbReference type="InterPro" id="IPR036691">
    <property type="entry name" value="Endo/exonu/phosph_ase_sf"/>
</dbReference>
<dbReference type="InParanoid" id="A0A803JPQ3"/>
<evidence type="ECO:0000259" key="1">
    <source>
        <dbReference type="PROSITE" id="PS50878"/>
    </source>
</evidence>
<dbReference type="InterPro" id="IPR000477">
    <property type="entry name" value="RT_dom"/>
</dbReference>
<dbReference type="CDD" id="cd01650">
    <property type="entry name" value="RT_nLTR_like"/>
    <property type="match status" value="1"/>
</dbReference>
<dbReference type="PANTHER" id="PTHR31635:SF196">
    <property type="entry name" value="REVERSE TRANSCRIPTASE DOMAIN-CONTAINING PROTEIN-RELATED"/>
    <property type="match status" value="1"/>
</dbReference>
<dbReference type="GeneTree" id="ENSGT01150000286925"/>
<dbReference type="AlphaFoldDB" id="A0A803JPQ3"/>
<reference evidence="2" key="2">
    <citation type="submission" date="2021-03" db="UniProtKB">
        <authorList>
            <consortium name="Ensembl"/>
        </authorList>
    </citation>
    <scope>IDENTIFICATION</scope>
</reference>
<dbReference type="Ensembl" id="ENSXETT00000115730">
    <property type="protein sequence ID" value="ENSXETP00000109988"/>
    <property type="gene ID" value="ENSXETG00000041520"/>
</dbReference>
<accession>A0A803JPQ3</accession>
<dbReference type="Pfam" id="PF03372">
    <property type="entry name" value="Exo_endo_phos"/>
    <property type="match status" value="1"/>
</dbReference>
<dbReference type="SUPFAM" id="SSF56219">
    <property type="entry name" value="DNase I-like"/>
    <property type="match status" value="1"/>
</dbReference>
<dbReference type="GO" id="GO:0003824">
    <property type="term" value="F:catalytic activity"/>
    <property type="evidence" value="ECO:0007669"/>
    <property type="project" value="InterPro"/>
</dbReference>
<proteinExistence type="predicted"/>
<dbReference type="SUPFAM" id="SSF56672">
    <property type="entry name" value="DNA/RNA polymerases"/>
    <property type="match status" value="1"/>
</dbReference>
<name>A0A803JPQ3_XENTR</name>
<feature type="domain" description="Reverse transcriptase" evidence="1">
    <location>
        <begin position="491"/>
        <end position="762"/>
    </location>
</feature>
<organism evidence="2">
    <name type="scientific">Xenopus tropicalis</name>
    <name type="common">Western clawed frog</name>
    <name type="synonym">Silurana tropicalis</name>
    <dbReference type="NCBI Taxonomy" id="8364"/>
    <lineage>
        <taxon>Eukaryota</taxon>
        <taxon>Metazoa</taxon>
        <taxon>Chordata</taxon>
        <taxon>Craniata</taxon>
        <taxon>Vertebrata</taxon>
        <taxon>Euteleostomi</taxon>
        <taxon>Amphibia</taxon>
        <taxon>Batrachia</taxon>
        <taxon>Anura</taxon>
        <taxon>Pipoidea</taxon>
        <taxon>Pipidae</taxon>
        <taxon>Xenopodinae</taxon>
        <taxon>Xenopus</taxon>
        <taxon>Silurana</taxon>
    </lineage>
</organism>
<protein>
    <recommendedName>
        <fullName evidence="1">Reverse transcriptase domain-containing protein</fullName>
    </recommendedName>
</protein>
<reference evidence="2" key="1">
    <citation type="journal article" date="2010" name="Science">
        <title>The genome of the Western clawed frog Xenopus tropicalis.</title>
        <authorList>
            <person name="Hellsten U."/>
            <person name="Harland R.M."/>
            <person name="Gilchrist M.J."/>
            <person name="Hendrix D."/>
            <person name="Jurka J."/>
            <person name="Kapitonov V."/>
            <person name="Ovcharenko I."/>
            <person name="Putnam N.H."/>
            <person name="Shu S."/>
            <person name="Taher L."/>
            <person name="Blitz I.L."/>
            <person name="Blumberg B."/>
            <person name="Dichmann D.S."/>
            <person name="Dubchak I."/>
            <person name="Amaya E."/>
            <person name="Detter J.C."/>
            <person name="Fletcher R."/>
            <person name="Gerhard D.S."/>
            <person name="Goodstein D."/>
            <person name="Graves T."/>
            <person name="Grigoriev I.V."/>
            <person name="Grimwood J."/>
            <person name="Kawashima T."/>
            <person name="Lindquist E."/>
            <person name="Lucas S.M."/>
            <person name="Mead P.E."/>
            <person name="Mitros T."/>
            <person name="Ogino H."/>
            <person name="Ohta Y."/>
            <person name="Poliakov A.V."/>
            <person name="Pollet N."/>
            <person name="Robert J."/>
            <person name="Salamov A."/>
            <person name="Sater A.K."/>
            <person name="Schmutz J."/>
            <person name="Terry A."/>
            <person name="Vize P.D."/>
            <person name="Warren W.C."/>
            <person name="Wells D."/>
            <person name="Wills A."/>
            <person name="Wilson R.K."/>
            <person name="Zimmerman L.B."/>
            <person name="Zorn A.M."/>
            <person name="Grainger R."/>
            <person name="Grammer T."/>
            <person name="Khokha M.K."/>
            <person name="Richardson P.M."/>
            <person name="Rokhsar D.S."/>
        </authorList>
    </citation>
    <scope>NUCLEOTIDE SEQUENCE [LARGE SCALE GENOMIC DNA]</scope>
    <source>
        <strain evidence="2">Nigerian</strain>
    </source>
</reference>
<dbReference type="PANTHER" id="PTHR31635">
    <property type="entry name" value="REVERSE TRANSCRIPTASE DOMAIN-CONTAINING PROTEIN-RELATED"/>
    <property type="match status" value="1"/>
</dbReference>
<dbReference type="Gene3D" id="3.60.10.10">
    <property type="entry name" value="Endonuclease/exonuclease/phosphatase"/>
    <property type="match status" value="1"/>
</dbReference>
<dbReference type="Pfam" id="PF00078">
    <property type="entry name" value="RVT_1"/>
    <property type="match status" value="1"/>
</dbReference>
<dbReference type="InterPro" id="IPR043502">
    <property type="entry name" value="DNA/RNA_pol_sf"/>
</dbReference>
<sequence length="1246" mass="143174">MASYSIVSWNIRGLNSKFKRSLMWSYLKRYPPSILLLQETHLVGQKVLALKKPWVGWSFHASFSTHSRGVSILIRKNIPFELLHLVTDHYGRYVIMACLIANKPITIVNVYVPPPFNVTVLEHIAKKLADLPPAPTCILGDMNQVMDLFWDRLHPTSSGPTNLTQWANSLGLTDAWRWKHPDDKVYSCHSQPHKSFSRIDLALTSPDILPLIEHTSYLPQSLSDHSPLQLIFRWLPSPPDKLWRLSPLWLKHPDILEPHIEAYQEYWDINSGSASQGMVWDASKAAARGSLMTSVAQARTAAKEAVATAENTLTQAQQQHYNNPSVNTYEEVRRAETALARESTAIAKKALLYTSQRIFDKGDKNSKTLAFLAKQQQPCIAVPRIQSQEGRMIHEPHLIAETFAKYYENLYKSTTSHTIHQLNRYLDSSAIPTISPTERAWLDLPITVQEIVSAIQSLPSNKTPGLDGLPPDWYKSLNKTIAPRLLETFQAAWDSQSLPPSFYEALIVVIPKPGRDPTLCSSYRPISLINTDAKILAKILATRLTRVIQDLIHPDQSGFMPGRATDFNLRRLFTNLQLSHTNKGSRVVASLDSEKAFDSVEWNYLWEVLHRFGLGTKFIQWVKLLYKSPVAKVRVNNFISPPFQLRRGTRQGCPLSPILFALAIEPLAITIRECASIKGLQFANITEKVSLFADDILIYLADPLESLSTMLAVVQEFGKYSGLRVNWDKSQLFSIDPTPHIPPPQQTQLKWVTSFKYLGIWINPDPQLFLQLNLDPIMDSLSQVLKTWAKLPLTLWGRVNIIKMIYLPKFLYIFHNTPFTIPRSFFKKLNRTITSFIWANGTPRISWERLTATVENGGLALPHFYFYYLASQIYYIHWCLAPNPYNPNTQLQASILHSIEGLSTYPYRHHTDMTNLPHTLLTPHKAWTTALKNMHHPWPLLSPQLPLWANSLLPDLQELQDYTYWPRLGFKKLGDLTLGPQFPTYQDLQDRALGKQIQFYRYLQLRHAFHAQFHTLPPTITTVTLEDILLSPSPAKLLSRLYKEIMTTIKPPFDRAYRLWTQDIPELAQDQWEEATENAYDFLIPIKDRLIQYKFLHQTYITPLKLMRFGRRQDDLCPRCKSPGANFFHMIWSCPPIHEFWSKIMETLASELGTPQIVDPITCLLGVIDGIICTNVARVRLRTLMFYAKKTIIMHWMGDTLPSQTFWRRLVDGALPLIKLTYETRGAYDKFDKIWENWYNQDNLDT</sequence>
<dbReference type="CDD" id="cd09076">
    <property type="entry name" value="L1-EN"/>
    <property type="match status" value="1"/>
</dbReference>
<evidence type="ECO:0000313" key="2">
    <source>
        <dbReference type="Ensembl" id="ENSXETP00000109988"/>
    </source>
</evidence>
<dbReference type="InterPro" id="IPR005135">
    <property type="entry name" value="Endo/exonuclease/phosphatase"/>
</dbReference>